<reference evidence="1 2" key="1">
    <citation type="submission" date="2020-08" db="EMBL/GenBank/DDBJ databases">
        <title>Streptomycin Non-resistant strain, P. mexicana.</title>
        <authorList>
            <person name="Ganesh-Kumar S."/>
            <person name="Zhe T."/>
            <person name="Yu Z."/>
            <person name="Min Y."/>
        </authorList>
    </citation>
    <scope>NUCLEOTIDE SEQUENCE [LARGE SCALE GENOMIC DNA]</scope>
    <source>
        <strain evidence="1 2">GTZY2</strain>
    </source>
</reference>
<protein>
    <submittedName>
        <fullName evidence="1">Uncharacterized protein</fullName>
    </submittedName>
</protein>
<proteinExistence type="predicted"/>
<evidence type="ECO:0000313" key="2">
    <source>
        <dbReference type="Proteomes" id="UP000515838"/>
    </source>
</evidence>
<dbReference type="AlphaFoldDB" id="A0A7G9THJ3"/>
<sequence>MTQESGHVPSGGGNSTNSEPLTFVRHNFGAFCYSTYGCRVTYNGFMHISEPDDVLQLSSASLGEKYPANLDASYLSVGNFPEPAQVVWKSKDGVKHSASVDIASIFRDQRVLHHVPNGAVDGDIGDPGIILEVNDRTINVYMKAFVPTRVPQIPGNEYSRFRDDLILAWSKTY</sequence>
<dbReference type="Proteomes" id="UP000515838">
    <property type="component" value="Chromosome"/>
</dbReference>
<dbReference type="EMBL" id="CP060731">
    <property type="protein sequence ID" value="QNN79568.1"/>
    <property type="molecule type" value="Genomic_DNA"/>
</dbReference>
<evidence type="ECO:0000313" key="1">
    <source>
        <dbReference type="EMBL" id="QNN79568.1"/>
    </source>
</evidence>
<accession>A0A7G9THJ3</accession>
<name>A0A7G9THJ3_PSEMX</name>
<gene>
    <name evidence="1" type="ORF">IAE60_02190</name>
</gene>
<organism evidence="1 2">
    <name type="scientific">Pseudoxanthomonas mexicana</name>
    <dbReference type="NCBI Taxonomy" id="128785"/>
    <lineage>
        <taxon>Bacteria</taxon>
        <taxon>Pseudomonadati</taxon>
        <taxon>Pseudomonadota</taxon>
        <taxon>Gammaproteobacteria</taxon>
        <taxon>Lysobacterales</taxon>
        <taxon>Lysobacteraceae</taxon>
        <taxon>Pseudoxanthomonas</taxon>
    </lineage>
</organism>